<dbReference type="RefSeq" id="WP_118655406.1">
    <property type="nucleotide sequence ID" value="NZ_JACOOK010000002.1"/>
</dbReference>
<feature type="binding site" evidence="7">
    <location>
        <position position="143"/>
    </location>
    <ligand>
        <name>a 1,2-diacyl-sn-glycero-3-phospho-(1'-sn-glycerol)</name>
        <dbReference type="ChEBI" id="CHEBI:64716"/>
    </ligand>
</feature>
<reference evidence="8 9" key="1">
    <citation type="submission" date="2020-08" db="EMBL/GenBank/DDBJ databases">
        <title>Genome public.</title>
        <authorList>
            <person name="Liu C."/>
            <person name="Sun Q."/>
        </authorList>
    </citation>
    <scope>NUCLEOTIDE SEQUENCE [LARGE SCALE GENOMIC DNA]</scope>
    <source>
        <strain evidence="8 9">New-7</strain>
    </source>
</reference>
<dbReference type="HAMAP" id="MF_01147">
    <property type="entry name" value="Lgt"/>
    <property type="match status" value="1"/>
</dbReference>
<name>A0ABR7CKC6_9BACT</name>
<comment type="catalytic activity">
    <reaction evidence="7">
        <text>L-cysteinyl-[prolipoprotein] + a 1,2-diacyl-sn-glycero-3-phospho-(1'-sn-glycerol) = an S-1,2-diacyl-sn-glyceryl-L-cysteinyl-[prolipoprotein] + sn-glycerol 1-phosphate + H(+)</text>
        <dbReference type="Rhea" id="RHEA:56712"/>
        <dbReference type="Rhea" id="RHEA-COMP:14679"/>
        <dbReference type="Rhea" id="RHEA-COMP:14680"/>
        <dbReference type="ChEBI" id="CHEBI:15378"/>
        <dbReference type="ChEBI" id="CHEBI:29950"/>
        <dbReference type="ChEBI" id="CHEBI:57685"/>
        <dbReference type="ChEBI" id="CHEBI:64716"/>
        <dbReference type="ChEBI" id="CHEBI:140658"/>
        <dbReference type="EC" id="2.5.1.145"/>
    </reaction>
</comment>
<feature type="transmembrane region" description="Helical" evidence="7">
    <location>
        <begin position="25"/>
        <end position="44"/>
    </location>
</feature>
<evidence type="ECO:0000313" key="8">
    <source>
        <dbReference type="EMBL" id="MBC5616106.1"/>
    </source>
</evidence>
<evidence type="ECO:0000256" key="7">
    <source>
        <dbReference type="HAMAP-Rule" id="MF_01147"/>
    </source>
</evidence>
<sequence>MNSLLLLFVRWDVHPTLFTFGPVEIRYYGLMWALALGISAYIFSNLIKREGYSDKMFDSIFWYGVLSTIIGARLGHCLFYDPGYYLTHPVEILYIHQGGLASHGAAVGLLVGLWLFSRKNKMPYMWSLDRIAIAVCIAGALVRIGNLMNSEIYGEATSLPWGFVFVRAGETVPMHPTQIYEALAYLILFVVLCWMYYRKDVARKRPGVMFGIFLIALFGFRFFVEFIKNPQEEFERGMLLDMGQWLSVPFVILGVVILYRAFKRPAKELSKKTK</sequence>
<feature type="transmembrane region" description="Helical" evidence="7">
    <location>
        <begin position="244"/>
        <end position="262"/>
    </location>
</feature>
<keyword evidence="3 7" id="KW-0808">Transferase</keyword>
<dbReference type="PANTHER" id="PTHR30589">
    <property type="entry name" value="PROLIPOPROTEIN DIACYLGLYCERYL TRANSFERASE"/>
    <property type="match status" value="1"/>
</dbReference>
<organism evidence="8 9">
    <name type="scientific">Alistipes hominis</name>
    <dbReference type="NCBI Taxonomy" id="2763015"/>
    <lineage>
        <taxon>Bacteria</taxon>
        <taxon>Pseudomonadati</taxon>
        <taxon>Bacteroidota</taxon>
        <taxon>Bacteroidia</taxon>
        <taxon>Bacteroidales</taxon>
        <taxon>Rikenellaceae</taxon>
        <taxon>Alistipes</taxon>
    </lineage>
</organism>
<protein>
    <recommendedName>
        <fullName evidence="7">Phosphatidylglycerol--prolipoprotein diacylglyceryl transferase</fullName>
        <ecNumber evidence="7">2.5.1.145</ecNumber>
    </recommendedName>
</protein>
<keyword evidence="9" id="KW-1185">Reference proteome</keyword>
<evidence type="ECO:0000256" key="5">
    <source>
        <dbReference type="ARBA" id="ARBA00022989"/>
    </source>
</evidence>
<keyword evidence="5 7" id="KW-1133">Transmembrane helix</keyword>
<dbReference type="InterPro" id="IPR001640">
    <property type="entry name" value="Lgt"/>
</dbReference>
<feature type="transmembrane region" description="Helical" evidence="7">
    <location>
        <begin position="206"/>
        <end position="224"/>
    </location>
</feature>
<proteinExistence type="inferred from homology"/>
<comment type="function">
    <text evidence="7">Catalyzes the transfer of the diacylglyceryl group from phosphatidylglycerol to the sulfhydryl group of the N-terminal cysteine of a prolipoprotein, the first step in the formation of mature lipoproteins.</text>
</comment>
<feature type="transmembrane region" description="Helical" evidence="7">
    <location>
        <begin position="56"/>
        <end position="74"/>
    </location>
</feature>
<keyword evidence="2 7" id="KW-1003">Cell membrane</keyword>
<evidence type="ECO:0000313" key="9">
    <source>
        <dbReference type="Proteomes" id="UP000636891"/>
    </source>
</evidence>
<evidence type="ECO:0000256" key="6">
    <source>
        <dbReference type="ARBA" id="ARBA00023136"/>
    </source>
</evidence>
<evidence type="ECO:0000256" key="2">
    <source>
        <dbReference type="ARBA" id="ARBA00022475"/>
    </source>
</evidence>
<evidence type="ECO:0000256" key="3">
    <source>
        <dbReference type="ARBA" id="ARBA00022679"/>
    </source>
</evidence>
<comment type="pathway">
    <text evidence="7">Protein modification; lipoprotein biosynthesis (diacylglyceryl transfer).</text>
</comment>
<evidence type="ECO:0000256" key="4">
    <source>
        <dbReference type="ARBA" id="ARBA00022692"/>
    </source>
</evidence>
<keyword evidence="4 7" id="KW-0812">Transmembrane</keyword>
<dbReference type="GO" id="GO:0016740">
    <property type="term" value="F:transferase activity"/>
    <property type="evidence" value="ECO:0007669"/>
    <property type="project" value="UniProtKB-KW"/>
</dbReference>
<dbReference type="EC" id="2.5.1.145" evidence="7"/>
<comment type="subcellular location">
    <subcellularLocation>
        <location evidence="7">Cell membrane</location>
        <topology evidence="7">Multi-pass membrane protein</topology>
    </subcellularLocation>
</comment>
<feature type="transmembrane region" description="Helical" evidence="7">
    <location>
        <begin position="128"/>
        <end position="145"/>
    </location>
</feature>
<dbReference type="EMBL" id="JACOOK010000002">
    <property type="protein sequence ID" value="MBC5616106.1"/>
    <property type="molecule type" value="Genomic_DNA"/>
</dbReference>
<keyword evidence="6 7" id="KW-0472">Membrane</keyword>
<gene>
    <name evidence="7 8" type="primary">lgt</name>
    <name evidence="8" type="ORF">H8S08_03610</name>
</gene>
<dbReference type="PANTHER" id="PTHR30589:SF0">
    <property type="entry name" value="PHOSPHATIDYLGLYCEROL--PROLIPOPROTEIN DIACYLGLYCERYL TRANSFERASE"/>
    <property type="match status" value="1"/>
</dbReference>
<comment type="similarity">
    <text evidence="1 7">Belongs to the Lgt family.</text>
</comment>
<feature type="transmembrane region" description="Helical" evidence="7">
    <location>
        <begin position="94"/>
        <end position="116"/>
    </location>
</feature>
<evidence type="ECO:0000256" key="1">
    <source>
        <dbReference type="ARBA" id="ARBA00007150"/>
    </source>
</evidence>
<dbReference type="Proteomes" id="UP000636891">
    <property type="component" value="Unassembled WGS sequence"/>
</dbReference>
<comment type="caution">
    <text evidence="8">The sequence shown here is derived from an EMBL/GenBank/DDBJ whole genome shotgun (WGS) entry which is preliminary data.</text>
</comment>
<dbReference type="Pfam" id="PF01790">
    <property type="entry name" value="LGT"/>
    <property type="match status" value="1"/>
</dbReference>
<accession>A0ABR7CKC6</accession>
<feature type="transmembrane region" description="Helical" evidence="7">
    <location>
        <begin position="179"/>
        <end position="197"/>
    </location>
</feature>
<dbReference type="NCBIfam" id="TIGR00544">
    <property type="entry name" value="lgt"/>
    <property type="match status" value="1"/>
</dbReference>